<name>A0A556QLC5_9BACT</name>
<feature type="transmembrane region" description="Helical" evidence="7">
    <location>
        <begin position="200"/>
        <end position="219"/>
    </location>
</feature>
<evidence type="ECO:0000256" key="6">
    <source>
        <dbReference type="SAM" id="MobiDB-lite"/>
    </source>
</evidence>
<dbReference type="GO" id="GO:0015658">
    <property type="term" value="F:branched-chain amino acid transmembrane transporter activity"/>
    <property type="evidence" value="ECO:0007669"/>
    <property type="project" value="InterPro"/>
</dbReference>
<keyword evidence="9" id="KW-1185">Reference proteome</keyword>
<dbReference type="InterPro" id="IPR043428">
    <property type="entry name" value="LivM-like"/>
</dbReference>
<gene>
    <name evidence="8" type="primary">urtC</name>
    <name evidence="8" type="ORF">FPL22_15290</name>
</gene>
<keyword evidence="2" id="KW-1003">Cell membrane</keyword>
<dbReference type="GO" id="GO:0005886">
    <property type="term" value="C:plasma membrane"/>
    <property type="evidence" value="ECO:0007669"/>
    <property type="project" value="UniProtKB-SubCell"/>
</dbReference>
<feature type="transmembrane region" description="Helical" evidence="7">
    <location>
        <begin position="287"/>
        <end position="312"/>
    </location>
</feature>
<feature type="transmembrane region" description="Helical" evidence="7">
    <location>
        <begin position="43"/>
        <end position="62"/>
    </location>
</feature>
<dbReference type="Pfam" id="PF02653">
    <property type="entry name" value="BPD_transp_2"/>
    <property type="match status" value="1"/>
</dbReference>
<feature type="compositionally biased region" description="Polar residues" evidence="6">
    <location>
        <begin position="377"/>
        <end position="386"/>
    </location>
</feature>
<feature type="transmembrane region" description="Helical" evidence="7">
    <location>
        <begin position="121"/>
        <end position="144"/>
    </location>
</feature>
<protein>
    <submittedName>
        <fullName evidence="8">Urea ABC transporter permease subunit UrtC</fullName>
    </submittedName>
</protein>
<keyword evidence="3 7" id="KW-0812">Transmembrane</keyword>
<feature type="region of interest" description="Disordered" evidence="6">
    <location>
        <begin position="361"/>
        <end position="386"/>
    </location>
</feature>
<evidence type="ECO:0000256" key="2">
    <source>
        <dbReference type="ARBA" id="ARBA00022475"/>
    </source>
</evidence>
<feature type="transmembrane region" description="Helical" evidence="7">
    <location>
        <begin position="68"/>
        <end position="86"/>
    </location>
</feature>
<dbReference type="RefSeq" id="WP_144353856.1">
    <property type="nucleotide sequence ID" value="NZ_CBCRVV010000008.1"/>
</dbReference>
<dbReference type="PANTHER" id="PTHR30482:SF4">
    <property type="entry name" value="SLR1201 PROTEIN"/>
    <property type="match status" value="1"/>
</dbReference>
<comment type="subcellular location">
    <subcellularLocation>
        <location evidence="1">Cell membrane</location>
        <topology evidence="1">Multi-pass membrane protein</topology>
    </subcellularLocation>
</comment>
<dbReference type="PANTHER" id="PTHR30482">
    <property type="entry name" value="HIGH-AFFINITY BRANCHED-CHAIN AMINO ACID TRANSPORT SYSTEM PERMEASE"/>
    <property type="match status" value="1"/>
</dbReference>
<organism evidence="8 9">
    <name type="scientific">Rariglobus hedericola</name>
    <dbReference type="NCBI Taxonomy" id="2597822"/>
    <lineage>
        <taxon>Bacteria</taxon>
        <taxon>Pseudomonadati</taxon>
        <taxon>Verrucomicrobiota</taxon>
        <taxon>Opitutia</taxon>
        <taxon>Opitutales</taxon>
        <taxon>Opitutaceae</taxon>
        <taxon>Rariglobus</taxon>
    </lineage>
</organism>
<dbReference type="EMBL" id="VMBG01000002">
    <property type="protein sequence ID" value="TSJ77450.1"/>
    <property type="molecule type" value="Genomic_DNA"/>
</dbReference>
<evidence type="ECO:0000256" key="3">
    <source>
        <dbReference type="ARBA" id="ARBA00022692"/>
    </source>
</evidence>
<keyword evidence="5 7" id="KW-0472">Membrane</keyword>
<dbReference type="CDD" id="cd06581">
    <property type="entry name" value="TM_PBP1_LivM_like"/>
    <property type="match status" value="1"/>
</dbReference>
<feature type="transmembrane region" description="Helical" evidence="7">
    <location>
        <begin position="324"/>
        <end position="346"/>
    </location>
</feature>
<accession>A0A556QLC5</accession>
<reference evidence="8 9" key="1">
    <citation type="submission" date="2019-07" db="EMBL/GenBank/DDBJ databases">
        <title>Description of 53C-WASEF.</title>
        <authorList>
            <person name="Pitt A."/>
            <person name="Hahn M.W."/>
        </authorList>
    </citation>
    <scope>NUCLEOTIDE SEQUENCE [LARGE SCALE GENOMIC DNA]</scope>
    <source>
        <strain evidence="8 9">53C-WASEF</strain>
    </source>
</reference>
<dbReference type="NCBIfam" id="TIGR03408">
    <property type="entry name" value="urea_trans_UrtC"/>
    <property type="match status" value="1"/>
</dbReference>
<evidence type="ECO:0000313" key="8">
    <source>
        <dbReference type="EMBL" id="TSJ77450.1"/>
    </source>
</evidence>
<evidence type="ECO:0000313" key="9">
    <source>
        <dbReference type="Proteomes" id="UP000315648"/>
    </source>
</evidence>
<keyword evidence="4 7" id="KW-1133">Transmembrane helix</keyword>
<dbReference type="Proteomes" id="UP000315648">
    <property type="component" value="Unassembled WGS sequence"/>
</dbReference>
<evidence type="ECO:0000256" key="7">
    <source>
        <dbReference type="SAM" id="Phobius"/>
    </source>
</evidence>
<proteinExistence type="predicted"/>
<dbReference type="InterPro" id="IPR017778">
    <property type="entry name" value="ABC_transptr_urea_perm_UrtC"/>
</dbReference>
<dbReference type="AlphaFoldDB" id="A0A556QLC5"/>
<evidence type="ECO:0000256" key="5">
    <source>
        <dbReference type="ARBA" id="ARBA00023136"/>
    </source>
</evidence>
<feature type="transmembrane region" description="Helical" evidence="7">
    <location>
        <begin position="12"/>
        <end position="31"/>
    </location>
</feature>
<dbReference type="InterPro" id="IPR001851">
    <property type="entry name" value="ABC_transp_permease"/>
</dbReference>
<comment type="caution">
    <text evidence="8">The sequence shown here is derived from an EMBL/GenBank/DDBJ whole genome shotgun (WGS) entry which is preliminary data.</text>
</comment>
<evidence type="ECO:0000256" key="1">
    <source>
        <dbReference type="ARBA" id="ARBA00004651"/>
    </source>
</evidence>
<feature type="transmembrane region" description="Helical" evidence="7">
    <location>
        <begin position="240"/>
        <end position="267"/>
    </location>
</feature>
<evidence type="ECO:0000256" key="4">
    <source>
        <dbReference type="ARBA" id="ARBA00022989"/>
    </source>
</evidence>
<sequence>MPSLSTRHKIELIAVGVIALFFIVIFPLLNAHGMVSNFTINLWGKYLCYALLAISVDLLWGYTGLLSLGQALFFSLGGYMMGMYLMRMIGELGQYKKPIPDFLVFLGWTDLPKFWVPFSSFPFAAAMILLLPGLLALVFGFLAFRSRVKGVYFSILTQALTYGASLMFFRNDMLMGGNNGFTDFKFILGYDLRDAVTQRGLFIATAVVLLIVYVGLRVLSYTKFGLVQKAIRDGENRVLFSGYATAHFKLFIFLIAALIASIGGALYVPQVGIINPSEMTPDKSLEAVVWCAVGGRATLIGPIIGAIGVNSLKSWASRAAPDYWLVILGGMFVIVVLLLPGGIVSIPARLKALWQRFNKKPAEPEPPKPAAPPQEPNVTPASTPSL</sequence>
<dbReference type="OrthoDB" id="9789927at2"/>
<feature type="transmembrane region" description="Helical" evidence="7">
    <location>
        <begin position="151"/>
        <end position="169"/>
    </location>
</feature>